<proteinExistence type="inferred from homology"/>
<comment type="similarity">
    <text evidence="1">Belongs to the acyl coenzyme A hydrolase family.</text>
</comment>
<dbReference type="GO" id="GO:0006637">
    <property type="term" value="P:acyl-CoA metabolic process"/>
    <property type="evidence" value="ECO:0007669"/>
    <property type="project" value="TreeGrafter"/>
</dbReference>
<dbReference type="InterPro" id="IPR033120">
    <property type="entry name" value="HOTDOG_ACOT"/>
</dbReference>
<dbReference type="CDD" id="cd03442">
    <property type="entry name" value="BFIT_BACH"/>
    <property type="match status" value="1"/>
</dbReference>
<dbReference type="EMBL" id="NVQR01000024">
    <property type="protein sequence ID" value="PCH63183.1"/>
    <property type="molecule type" value="Genomic_DNA"/>
</dbReference>
<dbReference type="PANTHER" id="PTHR11049">
    <property type="entry name" value="ACYL COENZYME A THIOESTER HYDROLASE"/>
    <property type="match status" value="1"/>
</dbReference>
<dbReference type="Proteomes" id="UP000218172">
    <property type="component" value="Unassembled WGS sequence"/>
</dbReference>
<dbReference type="GO" id="GO:0052816">
    <property type="term" value="F:long-chain fatty acyl-CoA hydrolase activity"/>
    <property type="evidence" value="ECO:0007669"/>
    <property type="project" value="TreeGrafter"/>
</dbReference>
<protein>
    <submittedName>
        <fullName evidence="5">Acyl-CoA thioesterase</fullName>
    </submittedName>
</protein>
<dbReference type="GO" id="GO:0005829">
    <property type="term" value="C:cytosol"/>
    <property type="evidence" value="ECO:0007669"/>
    <property type="project" value="TreeGrafter"/>
</dbReference>
<evidence type="ECO:0000313" key="6">
    <source>
        <dbReference type="Proteomes" id="UP000218172"/>
    </source>
</evidence>
<organism evidence="5 6">
    <name type="scientific">SAR86 cluster bacterium</name>
    <dbReference type="NCBI Taxonomy" id="2030880"/>
    <lineage>
        <taxon>Bacteria</taxon>
        <taxon>Pseudomonadati</taxon>
        <taxon>Pseudomonadota</taxon>
        <taxon>Gammaproteobacteria</taxon>
        <taxon>SAR86 cluster</taxon>
    </lineage>
</organism>
<reference evidence="6" key="1">
    <citation type="submission" date="2017-08" db="EMBL/GenBank/DDBJ databases">
        <title>A dynamic microbial community with high functional redundancy inhabits the cold, oxic subseafloor aquifer.</title>
        <authorList>
            <person name="Tully B.J."/>
            <person name="Wheat C.G."/>
            <person name="Glazer B.T."/>
            <person name="Huber J.A."/>
        </authorList>
    </citation>
    <scope>NUCLEOTIDE SEQUENCE [LARGE SCALE GENOMIC DNA]</scope>
</reference>
<evidence type="ECO:0000313" key="5">
    <source>
        <dbReference type="EMBL" id="PCH63183.1"/>
    </source>
</evidence>
<gene>
    <name evidence="5" type="ORF">COC19_01425</name>
</gene>
<evidence type="ECO:0000259" key="4">
    <source>
        <dbReference type="PROSITE" id="PS51770"/>
    </source>
</evidence>
<dbReference type="Pfam" id="PF03061">
    <property type="entry name" value="4HBT"/>
    <property type="match status" value="1"/>
</dbReference>
<evidence type="ECO:0000256" key="3">
    <source>
        <dbReference type="PROSITE-ProRule" id="PRU01106"/>
    </source>
</evidence>
<dbReference type="PANTHER" id="PTHR11049:SF5">
    <property type="entry name" value="ACYL-COA THIOESTER HYDROLASE YCIA"/>
    <property type="match status" value="1"/>
</dbReference>
<keyword evidence="2 3" id="KW-0378">Hydrolase</keyword>
<dbReference type="InterPro" id="IPR029069">
    <property type="entry name" value="HotDog_dom_sf"/>
</dbReference>
<evidence type="ECO:0000256" key="2">
    <source>
        <dbReference type="ARBA" id="ARBA00022801"/>
    </source>
</evidence>
<name>A0A2A4MTC8_9GAMM</name>
<feature type="domain" description="HotDog ACOT-type" evidence="4">
    <location>
        <begin position="11"/>
        <end position="124"/>
    </location>
</feature>
<dbReference type="InterPro" id="IPR006683">
    <property type="entry name" value="Thioestr_dom"/>
</dbReference>
<dbReference type="PROSITE" id="PS51770">
    <property type="entry name" value="HOTDOG_ACOT"/>
    <property type="match status" value="1"/>
</dbReference>
<sequence>MQNNDQQSVSPLGELALQTLAMPKDTNANGDIFGGWLLSQMDLAAGITTKKIAKGRAVTVAINNVVFLLPVKVGSIVSCYAKLIEIGRSSMKINVEVWMTGEHTDNQTCKAAEGLFIFVAIDDKGDTRVISQ</sequence>
<comment type="caution">
    <text evidence="5">The sequence shown here is derived from an EMBL/GenBank/DDBJ whole genome shotgun (WGS) entry which is preliminary data.</text>
</comment>
<dbReference type="AlphaFoldDB" id="A0A2A4MTC8"/>
<dbReference type="Gene3D" id="3.10.129.10">
    <property type="entry name" value="Hotdog Thioesterase"/>
    <property type="match status" value="1"/>
</dbReference>
<dbReference type="InterPro" id="IPR040170">
    <property type="entry name" value="Cytosol_ACT"/>
</dbReference>
<evidence type="ECO:0000256" key="1">
    <source>
        <dbReference type="ARBA" id="ARBA00010458"/>
    </source>
</evidence>
<dbReference type="GO" id="GO:0009062">
    <property type="term" value="P:fatty acid catabolic process"/>
    <property type="evidence" value="ECO:0007669"/>
    <property type="project" value="TreeGrafter"/>
</dbReference>
<accession>A0A2A4MTC8</accession>
<dbReference type="SUPFAM" id="SSF54637">
    <property type="entry name" value="Thioesterase/thiol ester dehydrase-isomerase"/>
    <property type="match status" value="1"/>
</dbReference>